<reference evidence="2" key="1">
    <citation type="submission" date="2024-06" db="EMBL/GenBank/DDBJ databases">
        <authorList>
            <consortium name="consrtm"/>
            <person name="Uemura M."/>
            <person name="Terahara T."/>
        </authorList>
    </citation>
    <scope>NUCLEOTIDE SEQUENCE</scope>
    <source>
        <strain evidence="2">KM77-8</strain>
    </source>
</reference>
<feature type="region of interest" description="Disordered" evidence="1">
    <location>
        <begin position="78"/>
        <end position="156"/>
    </location>
</feature>
<evidence type="ECO:0000313" key="2">
    <source>
        <dbReference type="EMBL" id="BFO19484.1"/>
    </source>
</evidence>
<feature type="region of interest" description="Disordered" evidence="1">
    <location>
        <begin position="1"/>
        <end position="36"/>
    </location>
</feature>
<sequence length="156" mass="16067">MTAAAVNRDRASTNQPIFSTSPVETATTSPAATRRVSAEPSVAALRASSCWTRAAAVIQLVTAARCRNVSPSALVAQASAISPPASASRPPERSTAAWTAAPTQNGSAATETKCSRPQASDVSCPDSWLRKSHHRNRGPERASGTPGRDTEGLGSA</sequence>
<evidence type="ECO:0000256" key="1">
    <source>
        <dbReference type="SAM" id="MobiDB-lite"/>
    </source>
</evidence>
<dbReference type="AlphaFoldDB" id="A0AAT9HPL9"/>
<reference evidence="2" key="2">
    <citation type="submission" date="2024-07" db="EMBL/GenBank/DDBJ databases">
        <title>Streptomyces haneummycinica sp. nov., a new antibiotic-producing actinobacterium isolated from marine sediment.</title>
        <authorList>
            <person name="Uemura M."/>
            <person name="Hamada M."/>
            <person name="Hirano S."/>
            <person name="Kobayashi K."/>
            <person name="Ohshiro T."/>
            <person name="Kobayashi T."/>
            <person name="Terahara T."/>
        </authorList>
    </citation>
    <scope>NUCLEOTIDE SEQUENCE</scope>
    <source>
        <strain evidence="2">KM77-8</strain>
    </source>
</reference>
<gene>
    <name evidence="2" type="ORF">SHKM778_58720</name>
</gene>
<protein>
    <submittedName>
        <fullName evidence="2">Uncharacterized protein</fullName>
    </submittedName>
</protein>
<feature type="compositionally biased region" description="Polar residues" evidence="1">
    <location>
        <begin position="12"/>
        <end position="31"/>
    </location>
</feature>
<dbReference type="EMBL" id="AP035768">
    <property type="protein sequence ID" value="BFO19484.1"/>
    <property type="molecule type" value="Genomic_DNA"/>
</dbReference>
<name>A0AAT9HPL9_9ACTN</name>
<accession>A0AAT9HPL9</accession>
<proteinExistence type="predicted"/>
<organism evidence="2">
    <name type="scientific">Streptomyces haneummycinicus</name>
    <dbReference type="NCBI Taxonomy" id="3074435"/>
    <lineage>
        <taxon>Bacteria</taxon>
        <taxon>Bacillati</taxon>
        <taxon>Actinomycetota</taxon>
        <taxon>Actinomycetes</taxon>
        <taxon>Kitasatosporales</taxon>
        <taxon>Streptomycetaceae</taxon>
        <taxon>Streptomyces</taxon>
    </lineage>
</organism>
<feature type="compositionally biased region" description="Polar residues" evidence="1">
    <location>
        <begin position="101"/>
        <end position="121"/>
    </location>
</feature>
<feature type="compositionally biased region" description="Low complexity" evidence="1">
    <location>
        <begin position="78"/>
        <end position="97"/>
    </location>
</feature>